<dbReference type="InterPro" id="IPR028149">
    <property type="entry name" value="Tantalus-like"/>
</dbReference>
<dbReference type="PANTHER" id="PTHR14522:SF2">
    <property type="entry name" value="PROLINE-RICH PROTEIN 14"/>
    <property type="match status" value="1"/>
</dbReference>
<gene>
    <name evidence="4" type="ORF">SKAU_G00287970</name>
</gene>
<proteinExistence type="predicted"/>
<feature type="compositionally biased region" description="Basic and acidic residues" evidence="2">
    <location>
        <begin position="847"/>
        <end position="856"/>
    </location>
</feature>
<feature type="compositionally biased region" description="Basic and acidic residues" evidence="2">
    <location>
        <begin position="52"/>
        <end position="64"/>
    </location>
</feature>
<feature type="compositionally biased region" description="Low complexity" evidence="2">
    <location>
        <begin position="353"/>
        <end position="364"/>
    </location>
</feature>
<sequence>MLRFHQSLRGGKERNRTSGRMQVTKEYAEEEGENVQRKSRRTSTHEKRARSGRTEECSRNEMTKQKIRKGHMGKGMLTPPTLHIEESNTGMLGPDLQPSQSVMETGPGLQPSQSAMESGPDLQPSQSVMDMETVEPPENPPPVKRWVIGPLFQSFKSKMASFTEIVMSPVRRFKPSFPSAPSDTLPDLQNHCPDSVTGSNCNTVSHNGHFSEKEAAESLDIQRPFEAKGKREGSTDSGWSQPERQICGEDESGHLHQPQTASAQTWSSGTEEAQHVIREHPSVRRLNFDTETTVRDCFEEQESLCAQKHNLDVSPQGLRDCDSFPSRKEESLAESPHSGQRSQLPKTELPLALDPGGSLTSSDSSHLDSPRTRGRFILHLSTSEGHWAAKGAHLRQSCAKGSTPSNTSPNRPLKRSPSSDLFTHISPKKAPVSSDEALRFCEEKCTLRDASEPPVLEANASRLSCTLSTSFYFTSPESLIVEAKPGDLRQLEEECGVPPLPSKTPVTTTHSPGQVSVQVLADDLEGTWEGDGEPGKQGLVQIPPQILECLLPRPPLQGPHADQHGGGGIMSSEESQREPQTYPERGSEMYEILKIVRGGKRGKGLKKKGNDDMKEKNELLMLTDGVVREEARSDKNRSIRIGTGASQILDADLHGSLSSRRVVGKSHHSSLTETKGRGGRRKNLKVENPSITEIAPTMGGECTNSMMGLSLEFQDCSTGNSSTEGSMSASRAISQGKNATSFSSRKLRSFVSALENSRRSPNHSTYDSERITTETVSKEEGSAGVKESDTQLKDARPKCLKRERQHCRRRKREPSPGIDTNPTLNQKCLARQEMIPGAINRTTVPSEEPKENERSQAIEPSSRNKLGRLKRRLSNHTDAVMGIRKEERQLFKEDVEKGITVDIELTREATQLGDESSPCDLEPQEVAISGGTGNQAGGSLPHQIQADTRSQVQPRMCTLMRIGRKRGGRREKGKEETTENVPCSCPTTNTKHKLPEENDEEKLRSGKVHRLIDKVSQERRGKKLKQRDGKRKVEDSQERKSKYCFRARCEKKEDFADIGEQPKETDSFQKPGCGSLPTRLLRSYSCPEIPSLLHDSPWTSPLLPSTPHSKHQASLLHHCLPVPLPPSSSKRARRHTVCSLEVEREIAPLCLRKEVHPTGWGGQYYNPISSVSSTSFTALASCFLSSPLAFLSRKQEGNGLSSSTSGSSTCSCDVTFSSSSDAIPSTSSPVSSLVCHLLPGSTSCAFPKSSKSTASVSSFCSRSSQMPLDGETEGKQQVLEEEGTCFTSELEAIETLDEKSLSDSEIKAGSAKQGERGKVSRIKIRKTPPKSPNNLTPMGLPRPVRLKKKEFSLEEIYTNKNFHEPPEGRLETIFEVPTSNCDGSLSLIGSRRLKRLVKFPELGVARKPRKPLAGAGKGASRKPGDSSVVGRTRRRGTPKAKEGLSHSMEELDSLLCSKLDLLDAWMAFDQAAL</sequence>
<feature type="compositionally biased region" description="Polar residues" evidence="2">
    <location>
        <begin position="399"/>
        <end position="421"/>
    </location>
</feature>
<evidence type="ECO:0000256" key="2">
    <source>
        <dbReference type="SAM" id="MobiDB-lite"/>
    </source>
</evidence>
<feature type="compositionally biased region" description="Basic residues" evidence="2">
    <location>
        <begin position="1020"/>
        <end position="1030"/>
    </location>
</feature>
<feature type="compositionally biased region" description="Basic residues" evidence="2">
    <location>
        <begin position="803"/>
        <end position="812"/>
    </location>
</feature>
<evidence type="ECO:0000256" key="1">
    <source>
        <dbReference type="ARBA" id="ARBA00022553"/>
    </source>
</evidence>
<feature type="region of interest" description="Disordered" evidence="2">
    <location>
        <begin position="965"/>
        <end position="1037"/>
    </location>
</feature>
<evidence type="ECO:0000259" key="3">
    <source>
        <dbReference type="Pfam" id="PF15386"/>
    </source>
</evidence>
<dbReference type="EMBL" id="JAINUF010000011">
    <property type="protein sequence ID" value="KAJ8347396.1"/>
    <property type="molecule type" value="Genomic_DNA"/>
</dbReference>
<feature type="region of interest" description="Disordered" evidence="2">
    <location>
        <begin position="1"/>
        <end position="142"/>
    </location>
</feature>
<feature type="compositionally biased region" description="Polar residues" evidence="2">
    <location>
        <begin position="257"/>
        <end position="271"/>
    </location>
</feature>
<feature type="compositionally biased region" description="Basic residues" evidence="2">
    <location>
        <begin position="1319"/>
        <end position="1328"/>
    </location>
</feature>
<dbReference type="PANTHER" id="PTHR14522">
    <property type="entry name" value="EMO2-RELATED"/>
    <property type="match status" value="1"/>
</dbReference>
<feature type="domain" description="Tantalus-like" evidence="3">
    <location>
        <begin position="1335"/>
        <end position="1392"/>
    </location>
</feature>
<protein>
    <recommendedName>
        <fullName evidence="3">Tantalus-like domain-containing protein</fullName>
    </recommendedName>
</protein>
<feature type="region of interest" description="Disordered" evidence="2">
    <location>
        <begin position="1408"/>
        <end position="1445"/>
    </location>
</feature>
<dbReference type="Proteomes" id="UP001152622">
    <property type="component" value="Chromosome 11"/>
</dbReference>
<dbReference type="Pfam" id="PF15386">
    <property type="entry name" value="Tantalus"/>
    <property type="match status" value="1"/>
</dbReference>
<reference evidence="4" key="1">
    <citation type="journal article" date="2023" name="Science">
        <title>Genome structures resolve the early diversification of teleost fishes.</title>
        <authorList>
            <person name="Parey E."/>
            <person name="Louis A."/>
            <person name="Montfort J."/>
            <person name="Bouchez O."/>
            <person name="Roques C."/>
            <person name="Iampietro C."/>
            <person name="Lluch J."/>
            <person name="Castinel A."/>
            <person name="Donnadieu C."/>
            <person name="Desvignes T."/>
            <person name="Floi Bucao C."/>
            <person name="Jouanno E."/>
            <person name="Wen M."/>
            <person name="Mejri S."/>
            <person name="Dirks R."/>
            <person name="Jansen H."/>
            <person name="Henkel C."/>
            <person name="Chen W.J."/>
            <person name="Zahm M."/>
            <person name="Cabau C."/>
            <person name="Klopp C."/>
            <person name="Thompson A.W."/>
            <person name="Robinson-Rechavi M."/>
            <person name="Braasch I."/>
            <person name="Lecointre G."/>
            <person name="Bobe J."/>
            <person name="Postlethwait J.H."/>
            <person name="Berthelot C."/>
            <person name="Roest Crollius H."/>
            <person name="Guiguen Y."/>
        </authorList>
    </citation>
    <scope>NUCLEOTIDE SEQUENCE</scope>
    <source>
        <strain evidence="4">WJC10195</strain>
    </source>
</reference>
<feature type="compositionally biased region" description="Polar residues" evidence="2">
    <location>
        <begin position="716"/>
        <end position="744"/>
    </location>
</feature>
<feature type="compositionally biased region" description="Basic residues" evidence="2">
    <location>
        <begin position="37"/>
        <end position="51"/>
    </location>
</feature>
<feature type="region of interest" description="Disordered" evidence="2">
    <location>
        <begin position="315"/>
        <end position="370"/>
    </location>
</feature>
<keyword evidence="5" id="KW-1185">Reference proteome</keyword>
<feature type="region of interest" description="Disordered" evidence="2">
    <location>
        <begin position="555"/>
        <end position="584"/>
    </location>
</feature>
<feature type="region of interest" description="Disordered" evidence="2">
    <location>
        <begin position="227"/>
        <end position="284"/>
    </location>
</feature>
<organism evidence="4 5">
    <name type="scientific">Synaphobranchus kaupii</name>
    <name type="common">Kaup's arrowtooth eel</name>
    <dbReference type="NCBI Taxonomy" id="118154"/>
    <lineage>
        <taxon>Eukaryota</taxon>
        <taxon>Metazoa</taxon>
        <taxon>Chordata</taxon>
        <taxon>Craniata</taxon>
        <taxon>Vertebrata</taxon>
        <taxon>Euteleostomi</taxon>
        <taxon>Actinopterygii</taxon>
        <taxon>Neopterygii</taxon>
        <taxon>Teleostei</taxon>
        <taxon>Anguilliformes</taxon>
        <taxon>Synaphobranchidae</taxon>
        <taxon>Synaphobranchus</taxon>
    </lineage>
</organism>
<feature type="compositionally biased region" description="Basic and acidic residues" evidence="2">
    <location>
        <begin position="766"/>
        <end position="802"/>
    </location>
</feature>
<feature type="region of interest" description="Disordered" evidence="2">
    <location>
        <begin position="391"/>
        <end position="423"/>
    </location>
</feature>
<feature type="compositionally biased region" description="Basic and acidic residues" evidence="2">
    <location>
        <begin position="993"/>
        <end position="1019"/>
    </location>
</feature>
<dbReference type="InterPro" id="IPR026320">
    <property type="entry name" value="PRR14"/>
</dbReference>
<accession>A0A9Q1IPD7</accession>
<feature type="compositionally biased region" description="Basic and acidic residues" evidence="2">
    <location>
        <begin position="272"/>
        <end position="284"/>
    </location>
</feature>
<comment type="caution">
    <text evidence="4">The sequence shown here is derived from an EMBL/GenBank/DDBJ whole genome shotgun (WGS) entry which is preliminary data.</text>
</comment>
<feature type="region of interest" description="Disordered" evidence="2">
    <location>
        <begin position="924"/>
        <end position="952"/>
    </location>
</feature>
<name>A0A9Q1IPD7_SYNKA</name>
<feature type="compositionally biased region" description="Basic and acidic residues" evidence="2">
    <location>
        <begin position="1297"/>
        <end position="1306"/>
    </location>
</feature>
<dbReference type="OrthoDB" id="6163216at2759"/>
<evidence type="ECO:0000313" key="4">
    <source>
        <dbReference type="EMBL" id="KAJ8347396.1"/>
    </source>
</evidence>
<keyword evidence="1" id="KW-0597">Phosphoprotein</keyword>
<feature type="region of interest" description="Disordered" evidence="2">
    <location>
        <begin position="1297"/>
        <end position="1341"/>
    </location>
</feature>
<feature type="region of interest" description="Disordered" evidence="2">
    <location>
        <begin position="716"/>
        <end position="864"/>
    </location>
</feature>
<evidence type="ECO:0000313" key="5">
    <source>
        <dbReference type="Proteomes" id="UP001152622"/>
    </source>
</evidence>
<feature type="compositionally biased region" description="Basic and acidic residues" evidence="2">
    <location>
        <begin position="319"/>
        <end position="331"/>
    </location>
</feature>
<feature type="region of interest" description="Disordered" evidence="2">
    <location>
        <begin position="659"/>
        <end position="685"/>
    </location>
</feature>